<feature type="compositionally biased region" description="Polar residues" evidence="1">
    <location>
        <begin position="287"/>
        <end position="304"/>
    </location>
</feature>
<sequence>MTSAESDGGSSVYPASLSDGDRGVVTSGGRWGNNSSDSSNDTYSEKGGQTPPPPSPRQPSDYDYFLSRVRHNLKLEAEVQRHIRLSESSDYETNSSAVSGDGYDTSDDIVSLTSITSLSGISLTDERESRRACAPPHSDKSRRRSHAAKTEAPSRGRTCAASDAQKQRKTKTVSFADTKKSRRTKPVEYYRLPDFPHKAVPARGRDEGRREILDNWEKEGKTLPPFFPPPQTGENFPPTPNDPPVCFVVISRCQIDTGSITTPMYGLKQSVASTLLVLLARPRTRTTDSGDVTGSSNMTYSDKL</sequence>
<name>A0AAD9IR20_RIDPI</name>
<accession>A0AAD9IR20</accession>
<gene>
    <name evidence="2" type="ORF">NP493_7306g00002</name>
</gene>
<reference evidence="2" key="1">
    <citation type="journal article" date="2023" name="Mol. Biol. Evol.">
        <title>Third-Generation Sequencing Reveals the Adaptive Role of the Epigenome in Three Deep-Sea Polychaetes.</title>
        <authorList>
            <person name="Perez M."/>
            <person name="Aroh O."/>
            <person name="Sun Y."/>
            <person name="Lan Y."/>
            <person name="Juniper S.K."/>
            <person name="Young C.R."/>
            <person name="Angers B."/>
            <person name="Qian P.Y."/>
        </authorList>
    </citation>
    <scope>NUCLEOTIDE SEQUENCE</scope>
    <source>
        <strain evidence="2">R07B-5</strain>
    </source>
</reference>
<feature type="region of interest" description="Disordered" evidence="1">
    <location>
        <begin position="1"/>
        <end position="65"/>
    </location>
</feature>
<feature type="region of interest" description="Disordered" evidence="1">
    <location>
        <begin position="285"/>
        <end position="304"/>
    </location>
</feature>
<feature type="region of interest" description="Disordered" evidence="1">
    <location>
        <begin position="121"/>
        <end position="180"/>
    </location>
</feature>
<dbReference type="EMBL" id="JAODUO010007295">
    <property type="protein sequence ID" value="KAK2138690.1"/>
    <property type="molecule type" value="Genomic_DNA"/>
</dbReference>
<dbReference type="AlphaFoldDB" id="A0AAD9IR20"/>
<evidence type="ECO:0000256" key="1">
    <source>
        <dbReference type="SAM" id="MobiDB-lite"/>
    </source>
</evidence>
<proteinExistence type="predicted"/>
<comment type="caution">
    <text evidence="2">The sequence shown here is derived from an EMBL/GenBank/DDBJ whole genome shotgun (WGS) entry which is preliminary data.</text>
</comment>
<organism evidence="2 3">
    <name type="scientific">Ridgeia piscesae</name>
    <name type="common">Tubeworm</name>
    <dbReference type="NCBI Taxonomy" id="27915"/>
    <lineage>
        <taxon>Eukaryota</taxon>
        <taxon>Metazoa</taxon>
        <taxon>Spiralia</taxon>
        <taxon>Lophotrochozoa</taxon>
        <taxon>Annelida</taxon>
        <taxon>Polychaeta</taxon>
        <taxon>Sedentaria</taxon>
        <taxon>Canalipalpata</taxon>
        <taxon>Sabellida</taxon>
        <taxon>Siboglinidae</taxon>
        <taxon>Ridgeia</taxon>
    </lineage>
</organism>
<dbReference type="Proteomes" id="UP001209878">
    <property type="component" value="Unassembled WGS sequence"/>
</dbReference>
<feature type="compositionally biased region" description="Polar residues" evidence="1">
    <location>
        <begin position="88"/>
        <end position="98"/>
    </location>
</feature>
<evidence type="ECO:0000313" key="2">
    <source>
        <dbReference type="EMBL" id="KAK2138690.1"/>
    </source>
</evidence>
<evidence type="ECO:0000313" key="3">
    <source>
        <dbReference type="Proteomes" id="UP001209878"/>
    </source>
</evidence>
<protein>
    <submittedName>
        <fullName evidence="2">Uncharacterized protein</fullName>
    </submittedName>
</protein>
<keyword evidence="3" id="KW-1185">Reference proteome</keyword>
<feature type="region of interest" description="Disordered" evidence="1">
    <location>
        <begin position="83"/>
        <end position="107"/>
    </location>
</feature>